<dbReference type="Gene3D" id="1.10.287.1060">
    <property type="entry name" value="ESAT-6-like"/>
    <property type="match status" value="1"/>
</dbReference>
<sequence length="112" mass="11941">MADDTFRINVDQVRSQAPKFEDLATQLETGLSSLQSTLAGYGEMWGNDEFGARFAQNYTGKAEEALTLIQGAVAMFRHLNSGVGTAANLAEGVEQNSAAAIQKTGDAIDRKA</sequence>
<dbReference type="RefSeq" id="WP_040746207.1">
    <property type="nucleotide sequence ID" value="NZ_JACHIT010000001.1"/>
</dbReference>
<comment type="caution">
    <text evidence="1">The sequence shown here is derived from an EMBL/GenBank/DDBJ whole genome shotgun (WGS) entry which is preliminary data.</text>
</comment>
<dbReference type="SUPFAM" id="SSF140453">
    <property type="entry name" value="EsxAB dimer-like"/>
    <property type="match status" value="1"/>
</dbReference>
<evidence type="ECO:0000313" key="2">
    <source>
        <dbReference type="Proteomes" id="UP000540412"/>
    </source>
</evidence>
<dbReference type="EMBL" id="JACHIT010000001">
    <property type="protein sequence ID" value="MBB5914763.1"/>
    <property type="molecule type" value="Genomic_DNA"/>
</dbReference>
<accession>A0A7W9UIU2</accession>
<dbReference type="AlphaFoldDB" id="A0A7W9UIU2"/>
<proteinExistence type="predicted"/>
<keyword evidence="2" id="KW-1185">Reference proteome</keyword>
<reference evidence="1 2" key="1">
    <citation type="submission" date="2020-08" db="EMBL/GenBank/DDBJ databases">
        <title>Sequencing the genomes of 1000 actinobacteria strains.</title>
        <authorList>
            <person name="Klenk H.-P."/>
        </authorList>
    </citation>
    <scope>NUCLEOTIDE SEQUENCE [LARGE SCALE GENOMIC DNA]</scope>
    <source>
        <strain evidence="1 2">DSM 43582</strain>
    </source>
</reference>
<dbReference type="Proteomes" id="UP000540412">
    <property type="component" value="Unassembled WGS sequence"/>
</dbReference>
<name>A0A7W9UIU2_9NOCA</name>
<evidence type="ECO:0000313" key="1">
    <source>
        <dbReference type="EMBL" id="MBB5914763.1"/>
    </source>
</evidence>
<protein>
    <submittedName>
        <fullName evidence="1">Uncharacterized protein YukE</fullName>
    </submittedName>
</protein>
<gene>
    <name evidence="1" type="ORF">BJY24_003630</name>
</gene>
<dbReference type="InterPro" id="IPR036689">
    <property type="entry name" value="ESAT-6-like_sf"/>
</dbReference>
<organism evidence="1 2">
    <name type="scientific">Nocardia transvalensis</name>
    <dbReference type="NCBI Taxonomy" id="37333"/>
    <lineage>
        <taxon>Bacteria</taxon>
        <taxon>Bacillati</taxon>
        <taxon>Actinomycetota</taxon>
        <taxon>Actinomycetes</taxon>
        <taxon>Mycobacteriales</taxon>
        <taxon>Nocardiaceae</taxon>
        <taxon>Nocardia</taxon>
    </lineage>
</organism>